<dbReference type="AlphaFoldDB" id="A0A316MBD3"/>
<dbReference type="EMBL" id="QAMZ01000003">
    <property type="protein sequence ID" value="PWL55807.1"/>
    <property type="molecule type" value="Genomic_DNA"/>
</dbReference>
<organism evidence="2 3">
    <name type="scientific">Clostridium cadaveris</name>
    <dbReference type="NCBI Taxonomy" id="1529"/>
    <lineage>
        <taxon>Bacteria</taxon>
        <taxon>Bacillati</taxon>
        <taxon>Bacillota</taxon>
        <taxon>Clostridia</taxon>
        <taxon>Eubacteriales</taxon>
        <taxon>Clostridiaceae</taxon>
        <taxon>Clostridium</taxon>
    </lineage>
</organism>
<feature type="coiled-coil region" evidence="1">
    <location>
        <begin position="196"/>
        <end position="266"/>
    </location>
</feature>
<gene>
    <name evidence="2" type="ORF">DBY38_00505</name>
</gene>
<protein>
    <recommendedName>
        <fullName evidence="4">Rad50/SbcC-type AAA domain-containing protein</fullName>
    </recommendedName>
</protein>
<evidence type="ECO:0000256" key="1">
    <source>
        <dbReference type="SAM" id="Coils"/>
    </source>
</evidence>
<dbReference type="Proteomes" id="UP000246114">
    <property type="component" value="Unassembled WGS sequence"/>
</dbReference>
<evidence type="ECO:0008006" key="4">
    <source>
        <dbReference type="Google" id="ProtNLM"/>
    </source>
</evidence>
<feature type="coiled-coil region" evidence="1">
    <location>
        <begin position="440"/>
        <end position="470"/>
    </location>
</feature>
<sequence length="634" mass="74136">MKTKLRLKKLIISGEKYKRTLDIDESLILIRGDGFSGKSLVLNLIAYCLGSKSELIDLTVQKELSDYCDEVFLEIKAGEKNYTINRNLKHDRNIISIYLCKYNEYKEYSPWRKKVDDANDFFAEEFQIPLHFILRKKSGTKDLNQEKLSFRDFMRFVFIHQGELGTNQFLQHNNTFISGKNKEIFKIINDLVIPDLEEINKSIQINQNELNKLEKINDGLEDYLDKREAVVLEQLIVNRDEIQNKINNLNDDKKAVIKKNRNSKSEIYSDLKKDIREIDEQIFEKNSILSTTELSIKNKEILLIDYNEEQSKLMATLEAMKKIKIIEHSERCPLCHTVVSIKSDTEDNNEEIEKALNQLQDKIETLNDLISVDRDKVLKITNDLEKLYQKKKIYITALNEYQDNLETPYLAEIESINSMIKDYTTEKNKINSLIDIHNEVKENLSNLDRLNKEIDRLNKKKDKLLKLAEREDLILEKLNKKYMRSMNRFNFTDTQEDKCYISKETYLPYYNGISVLKHTSGCLLLCMQIAYLGAILELNIEEENNCHPGILFLDTVSNNIGTNSDSKDSIDPETYNELYKYLVELSDDNQIFIIDNTPPKINKPCKEFVFRRVNPNESLKGLIDISKDELNLNS</sequence>
<comment type="caution">
    <text evidence="2">The sequence shown here is derived from an EMBL/GenBank/DDBJ whole genome shotgun (WGS) entry which is preliminary data.</text>
</comment>
<accession>A0A316MBD3</accession>
<reference evidence="2 3" key="1">
    <citation type="submission" date="2018-03" db="EMBL/GenBank/DDBJ databases">
        <title>The uncultured portion of the human microbiome is neutrally assembled.</title>
        <authorList>
            <person name="Jeraldo P."/>
            <person name="Boardman L."/>
            <person name="White B.A."/>
            <person name="Nelson H."/>
            <person name="Goldenfeld N."/>
            <person name="Chia N."/>
        </authorList>
    </citation>
    <scope>NUCLEOTIDE SEQUENCE [LARGE SCALE GENOMIC DNA]</scope>
    <source>
        <strain evidence="2">CIM:MAG 903</strain>
    </source>
</reference>
<evidence type="ECO:0000313" key="3">
    <source>
        <dbReference type="Proteomes" id="UP000246114"/>
    </source>
</evidence>
<feature type="coiled-coil region" evidence="1">
    <location>
        <begin position="342"/>
        <end position="404"/>
    </location>
</feature>
<keyword evidence="1" id="KW-0175">Coiled coil</keyword>
<evidence type="ECO:0000313" key="2">
    <source>
        <dbReference type="EMBL" id="PWL55807.1"/>
    </source>
</evidence>
<dbReference type="Gene3D" id="3.40.50.300">
    <property type="entry name" value="P-loop containing nucleotide triphosphate hydrolases"/>
    <property type="match status" value="2"/>
</dbReference>
<name>A0A316MBD3_9CLOT</name>
<dbReference type="InterPro" id="IPR027417">
    <property type="entry name" value="P-loop_NTPase"/>
</dbReference>
<proteinExistence type="predicted"/>